<feature type="compositionally biased region" description="Acidic residues" evidence="4">
    <location>
        <begin position="406"/>
        <end position="415"/>
    </location>
</feature>
<evidence type="ECO:0000313" key="6">
    <source>
        <dbReference type="EMBL" id="KAL1526484.1"/>
    </source>
</evidence>
<dbReference type="GO" id="GO:0008270">
    <property type="term" value="F:zinc ion binding"/>
    <property type="evidence" value="ECO:0007669"/>
    <property type="project" value="UniProtKB-KW"/>
</dbReference>
<proteinExistence type="predicted"/>
<dbReference type="InterPro" id="IPR051964">
    <property type="entry name" value="Chaperone_stress_response"/>
</dbReference>
<feature type="region of interest" description="Disordered" evidence="4">
    <location>
        <begin position="387"/>
        <end position="564"/>
    </location>
</feature>
<dbReference type="FunFam" id="1.10.287.110:FF:000046">
    <property type="entry name" value="dnaJ homolog subfamily C member 21"/>
    <property type="match status" value="1"/>
</dbReference>
<dbReference type="SMART" id="SM00271">
    <property type="entry name" value="DnaJ"/>
    <property type="match status" value="1"/>
</dbReference>
<dbReference type="InterPro" id="IPR054076">
    <property type="entry name" value="ZUO1-like_ZHD"/>
</dbReference>
<dbReference type="SUPFAM" id="SSF57667">
    <property type="entry name" value="beta-beta-alpha zinc fingers"/>
    <property type="match status" value="1"/>
</dbReference>
<dbReference type="SUPFAM" id="SSF46565">
    <property type="entry name" value="Chaperone J-domain"/>
    <property type="match status" value="1"/>
</dbReference>
<dbReference type="EMBL" id="JBGBPQ010000003">
    <property type="protein sequence ID" value="KAL1526484.1"/>
    <property type="molecule type" value="Genomic_DNA"/>
</dbReference>
<dbReference type="GO" id="GO:0005737">
    <property type="term" value="C:cytoplasm"/>
    <property type="evidence" value="ECO:0007669"/>
    <property type="project" value="TreeGrafter"/>
</dbReference>
<evidence type="ECO:0000256" key="4">
    <source>
        <dbReference type="SAM" id="MobiDB-lite"/>
    </source>
</evidence>
<evidence type="ECO:0000313" key="7">
    <source>
        <dbReference type="Proteomes" id="UP001515480"/>
    </source>
</evidence>
<accession>A0AB34JW24</accession>
<dbReference type="Gene3D" id="3.30.160.60">
    <property type="entry name" value="Classic Zinc Finger"/>
    <property type="match status" value="1"/>
</dbReference>
<dbReference type="Pfam" id="PF00226">
    <property type="entry name" value="DnaJ"/>
    <property type="match status" value="1"/>
</dbReference>
<name>A0AB34JW24_PRYPA</name>
<feature type="region of interest" description="Disordered" evidence="4">
    <location>
        <begin position="287"/>
        <end position="316"/>
    </location>
</feature>
<evidence type="ECO:0000256" key="1">
    <source>
        <dbReference type="ARBA" id="ARBA00022723"/>
    </source>
</evidence>
<dbReference type="Gene3D" id="1.10.287.110">
    <property type="entry name" value="DnaJ domain"/>
    <property type="match status" value="1"/>
</dbReference>
<dbReference type="PRINTS" id="PR00625">
    <property type="entry name" value="JDOMAIN"/>
</dbReference>
<dbReference type="PANTHER" id="PTHR44029">
    <property type="entry name" value="DNAJ HOMOLOG SUBFAMILY C MEMBER 21"/>
    <property type="match status" value="1"/>
</dbReference>
<comment type="caution">
    <text evidence="6">The sequence shown here is derived from an EMBL/GenBank/DDBJ whole genome shotgun (WGS) entry which is preliminary data.</text>
</comment>
<feature type="domain" description="J" evidence="5">
    <location>
        <begin position="6"/>
        <end position="72"/>
    </location>
</feature>
<dbReference type="Pfam" id="PF21884">
    <property type="entry name" value="ZUO1-like_ZHD"/>
    <property type="match status" value="1"/>
</dbReference>
<dbReference type="InterPro" id="IPR001623">
    <property type="entry name" value="DnaJ_domain"/>
</dbReference>
<gene>
    <name evidence="6" type="ORF">AB1Y20_015194</name>
</gene>
<keyword evidence="7" id="KW-1185">Reference proteome</keyword>
<keyword evidence="2" id="KW-0863">Zinc-finger</keyword>
<feature type="compositionally biased region" description="Acidic residues" evidence="4">
    <location>
        <begin position="433"/>
        <end position="443"/>
    </location>
</feature>
<evidence type="ECO:0000256" key="2">
    <source>
        <dbReference type="ARBA" id="ARBA00022771"/>
    </source>
</evidence>
<dbReference type="PROSITE" id="PS00028">
    <property type="entry name" value="ZINC_FINGER_C2H2_1"/>
    <property type="match status" value="1"/>
</dbReference>
<feature type="compositionally biased region" description="Basic and acidic residues" evidence="4">
    <location>
        <begin position="485"/>
        <end position="497"/>
    </location>
</feature>
<dbReference type="AlphaFoldDB" id="A0AB34JW24"/>
<feature type="compositionally biased region" description="Basic residues" evidence="4">
    <location>
        <begin position="296"/>
        <end position="307"/>
    </location>
</feature>
<feature type="compositionally biased region" description="Polar residues" evidence="4">
    <location>
        <begin position="520"/>
        <end position="530"/>
    </location>
</feature>
<dbReference type="Pfam" id="PF12874">
    <property type="entry name" value="zf-met"/>
    <property type="match status" value="1"/>
</dbReference>
<reference evidence="6 7" key="1">
    <citation type="journal article" date="2024" name="Science">
        <title>Giant polyketide synthase enzymes in the biosynthesis of giant marine polyether toxins.</title>
        <authorList>
            <person name="Fallon T.R."/>
            <person name="Shende V.V."/>
            <person name="Wierzbicki I.H."/>
            <person name="Pendleton A.L."/>
            <person name="Watervoot N.F."/>
            <person name="Auber R.P."/>
            <person name="Gonzalez D.J."/>
            <person name="Wisecaver J.H."/>
            <person name="Moore B.S."/>
        </authorList>
    </citation>
    <scope>NUCLEOTIDE SEQUENCE [LARGE SCALE GENOMIC DNA]</scope>
    <source>
        <strain evidence="6 7">12B1</strain>
    </source>
</reference>
<dbReference type="CDD" id="cd06257">
    <property type="entry name" value="DnaJ"/>
    <property type="match status" value="1"/>
</dbReference>
<keyword evidence="3" id="KW-0862">Zinc</keyword>
<evidence type="ECO:0000256" key="3">
    <source>
        <dbReference type="ARBA" id="ARBA00022833"/>
    </source>
</evidence>
<dbReference type="PROSITE" id="PS50076">
    <property type="entry name" value="DNAJ_2"/>
    <property type="match status" value="1"/>
</dbReference>
<dbReference type="PROSITE" id="PS00636">
    <property type="entry name" value="DNAJ_1"/>
    <property type="match status" value="1"/>
</dbReference>
<dbReference type="InterPro" id="IPR018253">
    <property type="entry name" value="DnaJ_domain_CS"/>
</dbReference>
<dbReference type="SMART" id="SM00355">
    <property type="entry name" value="ZnF_C2H2"/>
    <property type="match status" value="2"/>
</dbReference>
<organism evidence="6 7">
    <name type="scientific">Prymnesium parvum</name>
    <name type="common">Toxic golden alga</name>
    <dbReference type="NCBI Taxonomy" id="97485"/>
    <lineage>
        <taxon>Eukaryota</taxon>
        <taxon>Haptista</taxon>
        <taxon>Haptophyta</taxon>
        <taxon>Prymnesiophyceae</taxon>
        <taxon>Prymnesiales</taxon>
        <taxon>Prymnesiaceae</taxon>
        <taxon>Prymnesium</taxon>
    </lineage>
</organism>
<sequence>MAAIRCHYEVLAVERDVDDDTLKKAYRKLALKWHPDKNQGQIELATEQFKLIHNAYAVLSDPHERAWYDAHRDAILRGKSGVRGDGDDDDDDPVANLWSFFSTNAYSGFGDDARGFFSVYDKVFMDLDDEERRFAEKPSERRAPRFNDSNAGWREVKAFYDYWEAFSTQRSCAGADKYDTRAAANRQVRRAMEKENNKSRLEARRKVNECVRALVAYVRKRDKRVIAHQLAQEEEKRAKEAKLRTERAARQAEADEARRLQTAQLEANRDSAAEEEEQRRLDALLNEYEEEGGSGPRKKKGKGKKGGGGKNASVAEDEAANVGECTEPMDVADGGSDAMFCEACNKRFTNFGQWKNHEKSKKHHDMMRLLSERLAAEDEEFAAELAEAEAQAAKEAAHEQEQSSSDGEDSVEADLDGTAGREKAEAGLSDASDSSEVDDDDDDLLLRLAGSRLHHSSSHAAHTGREASRGGAVAQSASVVDGADETVRLGDAHEVGGECKGGGPSLRGEAVSSEGEEDTAPSSTSESAPQSLSKKKARELKKAARAALKSDGPSSSDKYVKSQRGELVCSTCGYRAPSRNQLFNHLKALGHAAFKG</sequence>
<feature type="region of interest" description="Disordered" evidence="4">
    <location>
        <begin position="233"/>
        <end position="258"/>
    </location>
</feature>
<dbReference type="InterPro" id="IPR036236">
    <property type="entry name" value="Znf_C2H2_sf"/>
</dbReference>
<dbReference type="Proteomes" id="UP001515480">
    <property type="component" value="Unassembled WGS sequence"/>
</dbReference>
<keyword evidence="1" id="KW-0479">Metal-binding</keyword>
<dbReference type="InterPro" id="IPR036869">
    <property type="entry name" value="J_dom_sf"/>
</dbReference>
<dbReference type="InterPro" id="IPR013087">
    <property type="entry name" value="Znf_C2H2_type"/>
</dbReference>
<dbReference type="PANTHER" id="PTHR44029:SF1">
    <property type="entry name" value="DNAJ HOMOLOG SUBFAMILY C MEMBER 21"/>
    <property type="match status" value="1"/>
</dbReference>
<evidence type="ECO:0000259" key="5">
    <source>
        <dbReference type="PROSITE" id="PS50076"/>
    </source>
</evidence>
<protein>
    <recommendedName>
        <fullName evidence="5">J domain-containing protein</fullName>
    </recommendedName>
</protein>